<dbReference type="InterPro" id="IPR058502">
    <property type="entry name" value="PLL-like_beta-prop"/>
</dbReference>
<dbReference type="SUPFAM" id="SSF89372">
    <property type="entry name" value="Fucose-specific lectin"/>
    <property type="match status" value="2"/>
</dbReference>
<gene>
    <name evidence="3" type="ORF">EV679_1611</name>
</gene>
<evidence type="ECO:0000256" key="1">
    <source>
        <dbReference type="SAM" id="SignalP"/>
    </source>
</evidence>
<sequence length="664" mass="72527">MPPSLCRFLPRLTHRPAAALLLALGIISCTQAALPDPAVTAPTPPASLPAAWTGAGDTNCHGIRDLAFVAHMDDDLLFMNPDLQAVSRAGACLTVVYLTASERDEGVAYMLSRERAVRAAHAYMAGQDDLWTEDRVLVSGHVFARQRLQGQPGLQLLHMRLRDPWLGPGWGSLTPLSQLESVGGHAVETLGDFQERYDREELVRTLAAVIQAYQPTTIRHLDDTSTIPYTSLCWRCAGHGHPDHIASARLVREAMRQLPDVYPAVGYVDYPSQEREANLAPEDIRLKTESFLRYAWLDRRYCAQGQQCRQPYGPTAAWVERSYYLSRHDTPPALAEGSQGSLVLATTSEWSNQPTTWTAQQERWQPLGKPSAEAPQAFTWPDGAAGLLLRDALGTLWSSRQDPASGHWQRWQALHGMRFRHAPALAAQGNGALALGNDGQLYWSQARPAAAGLPADWQWQEWQALPPLPGASIHAALLQDRQGRLQAFALDLAGQLYRSSQEQPGSPAWQAWQPLAAPASNGGLAALAHDEALEVFLRGKNGELYHIVRPGADAPWQPAESLALHYIGQPAVGLDEDGDVVVAALERAGGPVWVLDEDEAPVRLMSAAGSAPALQRHNGALHLAARRTGATQTYDLWRRDPADDSWKLNATATLPVPPAAVSRR</sequence>
<dbReference type="InterPro" id="IPR003737">
    <property type="entry name" value="GlcNAc_PI_deacetylase-related"/>
</dbReference>
<dbReference type="Pfam" id="PF02585">
    <property type="entry name" value="PIG-L"/>
    <property type="match status" value="1"/>
</dbReference>
<evidence type="ECO:0000313" key="4">
    <source>
        <dbReference type="Proteomes" id="UP000292039"/>
    </source>
</evidence>
<reference evidence="3 4" key="1">
    <citation type="submission" date="2019-02" db="EMBL/GenBank/DDBJ databases">
        <title>Genomic Encyclopedia of Type Strains, Phase IV (KMG-IV): sequencing the most valuable type-strain genomes for metagenomic binning, comparative biology and taxonomic classification.</title>
        <authorList>
            <person name="Goeker M."/>
        </authorList>
    </citation>
    <scope>NUCLEOTIDE SEQUENCE [LARGE SCALE GENOMIC DNA]</scope>
    <source>
        <strain evidence="3 4">DSM 16618</strain>
    </source>
</reference>
<comment type="caution">
    <text evidence="3">The sequence shown here is derived from an EMBL/GenBank/DDBJ whole genome shotgun (WGS) entry which is preliminary data.</text>
</comment>
<name>A0A4Q7MNQ6_9BURK</name>
<dbReference type="Proteomes" id="UP000292039">
    <property type="component" value="Unassembled WGS sequence"/>
</dbReference>
<dbReference type="GO" id="GO:0016811">
    <property type="term" value="F:hydrolase activity, acting on carbon-nitrogen (but not peptide) bonds, in linear amides"/>
    <property type="evidence" value="ECO:0007669"/>
    <property type="project" value="TreeGrafter"/>
</dbReference>
<dbReference type="PROSITE" id="PS51257">
    <property type="entry name" value="PROKAR_LIPOPROTEIN"/>
    <property type="match status" value="1"/>
</dbReference>
<dbReference type="EMBL" id="SGWZ01000002">
    <property type="protein sequence ID" value="RZS70214.1"/>
    <property type="molecule type" value="Genomic_DNA"/>
</dbReference>
<keyword evidence="1" id="KW-0732">Signal</keyword>
<evidence type="ECO:0000259" key="2">
    <source>
        <dbReference type="Pfam" id="PF26607"/>
    </source>
</evidence>
<evidence type="ECO:0000313" key="3">
    <source>
        <dbReference type="EMBL" id="RZS70214.1"/>
    </source>
</evidence>
<feature type="signal peptide" evidence="1">
    <location>
        <begin position="1"/>
        <end position="32"/>
    </location>
</feature>
<dbReference type="Gene3D" id="2.120.10.70">
    <property type="entry name" value="Fucose-specific lectin"/>
    <property type="match status" value="1"/>
</dbReference>
<dbReference type="PANTHER" id="PTHR12993">
    <property type="entry name" value="N-ACETYLGLUCOSAMINYL-PHOSPHATIDYLINOSITOL DE-N-ACETYLASE-RELATED"/>
    <property type="match status" value="1"/>
</dbReference>
<accession>A0A4Q7MNQ6</accession>
<protein>
    <submittedName>
        <fullName evidence="3">GlcNAc-PI de-N-acetylase</fullName>
    </submittedName>
</protein>
<dbReference type="Pfam" id="PF26607">
    <property type="entry name" value="DUF8189"/>
    <property type="match status" value="1"/>
</dbReference>
<feature type="domain" description="PLL-like beta propeller" evidence="2">
    <location>
        <begin position="349"/>
        <end position="585"/>
    </location>
</feature>
<dbReference type="Gene3D" id="3.40.50.10320">
    <property type="entry name" value="LmbE-like"/>
    <property type="match status" value="1"/>
</dbReference>
<dbReference type="AlphaFoldDB" id="A0A4Q7MNQ6"/>
<dbReference type="InterPro" id="IPR024078">
    <property type="entry name" value="LmbE-like_dom_sf"/>
</dbReference>
<organism evidence="3 4">
    <name type="scientific">Kerstersia gyiorum</name>
    <dbReference type="NCBI Taxonomy" id="206506"/>
    <lineage>
        <taxon>Bacteria</taxon>
        <taxon>Pseudomonadati</taxon>
        <taxon>Pseudomonadota</taxon>
        <taxon>Betaproteobacteria</taxon>
        <taxon>Burkholderiales</taxon>
        <taxon>Alcaligenaceae</taxon>
        <taxon>Kerstersia</taxon>
    </lineage>
</organism>
<dbReference type="SUPFAM" id="SSF102588">
    <property type="entry name" value="LmbE-like"/>
    <property type="match status" value="1"/>
</dbReference>
<dbReference type="PANTHER" id="PTHR12993:SF26">
    <property type="entry name" value="1D-MYO-INOSITOL 2-ACETAMIDO-2-DEOXY-ALPHA-D-GLUCOPYRANOSIDE DEACETYLASE"/>
    <property type="match status" value="1"/>
</dbReference>
<dbReference type="RefSeq" id="WP_130486925.1">
    <property type="nucleotide sequence ID" value="NZ_CBCSEB010000001.1"/>
</dbReference>
<feature type="chain" id="PRO_5030098165" evidence="1">
    <location>
        <begin position="33"/>
        <end position="664"/>
    </location>
</feature>
<proteinExistence type="predicted"/>